<dbReference type="OrthoDB" id="574468at2"/>
<name>A0A1Z4LRM7_9CYAN</name>
<dbReference type="EMBL" id="AP018227">
    <property type="protein sequence ID" value="BAY83895.1"/>
    <property type="molecule type" value="Genomic_DNA"/>
</dbReference>
<evidence type="ECO:0000313" key="3">
    <source>
        <dbReference type="Proteomes" id="UP000218418"/>
    </source>
</evidence>
<keyword evidence="1" id="KW-0472">Membrane</keyword>
<gene>
    <name evidence="2" type="ORF">NIES267_33890</name>
</gene>
<feature type="transmembrane region" description="Helical" evidence="1">
    <location>
        <begin position="64"/>
        <end position="85"/>
    </location>
</feature>
<proteinExistence type="predicted"/>
<dbReference type="Proteomes" id="UP000218418">
    <property type="component" value="Chromosome"/>
</dbReference>
<evidence type="ECO:0000256" key="1">
    <source>
        <dbReference type="SAM" id="Phobius"/>
    </source>
</evidence>
<feature type="transmembrane region" description="Helical" evidence="1">
    <location>
        <begin position="12"/>
        <end position="33"/>
    </location>
</feature>
<evidence type="ECO:0000313" key="2">
    <source>
        <dbReference type="EMBL" id="BAY83895.1"/>
    </source>
</evidence>
<protein>
    <recommendedName>
        <fullName evidence="4">Peptidase</fullName>
    </recommendedName>
</protein>
<keyword evidence="1" id="KW-1133">Transmembrane helix</keyword>
<keyword evidence="1" id="KW-0812">Transmembrane</keyword>
<sequence>MKKQLLRKLHLTIAPIVILPLLITVSTGVIYRISKDWFGLSRNQVHFLMVLHEGEYFGKTLEPVYVLLNGLGLLWMLVTGGAMLLQNFRSLNQANKLIESSAVDGEVETSDGK</sequence>
<evidence type="ECO:0008006" key="4">
    <source>
        <dbReference type="Google" id="ProtNLM"/>
    </source>
</evidence>
<organism evidence="2 3">
    <name type="scientific">Calothrix parasitica NIES-267</name>
    <dbReference type="NCBI Taxonomy" id="1973488"/>
    <lineage>
        <taxon>Bacteria</taxon>
        <taxon>Bacillati</taxon>
        <taxon>Cyanobacteriota</taxon>
        <taxon>Cyanophyceae</taxon>
        <taxon>Nostocales</taxon>
        <taxon>Calotrichaceae</taxon>
        <taxon>Calothrix</taxon>
    </lineage>
</organism>
<accession>A0A1Z4LRM7</accession>
<keyword evidence="3" id="KW-1185">Reference proteome</keyword>
<dbReference type="AlphaFoldDB" id="A0A1Z4LRM7"/>
<reference evidence="2 3" key="1">
    <citation type="submission" date="2017-06" db="EMBL/GenBank/DDBJ databases">
        <title>Genome sequencing of cyanobaciteial culture collection at National Institute for Environmental Studies (NIES).</title>
        <authorList>
            <person name="Hirose Y."/>
            <person name="Shimura Y."/>
            <person name="Fujisawa T."/>
            <person name="Nakamura Y."/>
            <person name="Kawachi M."/>
        </authorList>
    </citation>
    <scope>NUCLEOTIDE SEQUENCE [LARGE SCALE GENOMIC DNA]</scope>
    <source>
        <strain evidence="2 3">NIES-267</strain>
    </source>
</reference>